<feature type="region of interest" description="Disordered" evidence="1">
    <location>
        <begin position="136"/>
        <end position="209"/>
    </location>
</feature>
<dbReference type="AlphaFoldDB" id="A0A5E4M8H7"/>
<evidence type="ECO:0000313" key="3">
    <source>
        <dbReference type="Proteomes" id="UP000325440"/>
    </source>
</evidence>
<dbReference type="EMBL" id="CABPRJ010000064">
    <property type="protein sequence ID" value="VVC27147.1"/>
    <property type="molecule type" value="Genomic_DNA"/>
</dbReference>
<gene>
    <name evidence="2" type="ORF">CINCED_3A007643</name>
</gene>
<feature type="compositionally biased region" description="Basic and acidic residues" evidence="1">
    <location>
        <begin position="146"/>
        <end position="169"/>
    </location>
</feature>
<evidence type="ECO:0000256" key="1">
    <source>
        <dbReference type="SAM" id="MobiDB-lite"/>
    </source>
</evidence>
<dbReference type="OrthoDB" id="6626237at2759"/>
<dbReference type="Proteomes" id="UP000325440">
    <property type="component" value="Unassembled WGS sequence"/>
</dbReference>
<organism evidence="2 3">
    <name type="scientific">Cinara cedri</name>
    <dbReference type="NCBI Taxonomy" id="506608"/>
    <lineage>
        <taxon>Eukaryota</taxon>
        <taxon>Metazoa</taxon>
        <taxon>Ecdysozoa</taxon>
        <taxon>Arthropoda</taxon>
        <taxon>Hexapoda</taxon>
        <taxon>Insecta</taxon>
        <taxon>Pterygota</taxon>
        <taxon>Neoptera</taxon>
        <taxon>Paraneoptera</taxon>
        <taxon>Hemiptera</taxon>
        <taxon>Sternorrhyncha</taxon>
        <taxon>Aphidomorpha</taxon>
        <taxon>Aphidoidea</taxon>
        <taxon>Aphididae</taxon>
        <taxon>Lachninae</taxon>
        <taxon>Cinara</taxon>
    </lineage>
</organism>
<name>A0A5E4M8H7_9HEMI</name>
<reference evidence="2 3" key="1">
    <citation type="submission" date="2019-08" db="EMBL/GenBank/DDBJ databases">
        <authorList>
            <person name="Alioto T."/>
            <person name="Alioto T."/>
            <person name="Gomez Garrido J."/>
        </authorList>
    </citation>
    <scope>NUCLEOTIDE SEQUENCE [LARGE SCALE GENOMIC DNA]</scope>
</reference>
<feature type="region of interest" description="Disordered" evidence="1">
    <location>
        <begin position="1"/>
        <end position="97"/>
    </location>
</feature>
<accession>A0A5E4M8H7</accession>
<sequence>MEQDNGRRRSSRLAAKGVTTPSRTESASKKSAKSVEKPTPNKRAKRKIAEVALPDAKKTKTAEEKSPGEINENNVEKTNATPMDVEVKESLSSSEVEKNEDIETMLIEIKQPEIVENNLIDVDIEKKEEVADTIAVSEEAVSEETVSEKPVSEKTVSETADEPVKKDITEPLNNDVSQDTEPKPDPVIVVENSKGNDNKEEEVAEEQLNNDVDAVKDVNGDVNEVESTNGNELEAVEQNNGDIETDLKAAVTATIPAANTILSNNDVSELENVAETVNVTPDDKAPNVDQSTTVVS</sequence>
<evidence type="ECO:0000313" key="2">
    <source>
        <dbReference type="EMBL" id="VVC27147.1"/>
    </source>
</evidence>
<keyword evidence="3" id="KW-1185">Reference proteome</keyword>
<protein>
    <submittedName>
        <fullName evidence="2">Uncharacterized protein</fullName>
    </submittedName>
</protein>
<proteinExistence type="predicted"/>
<feature type="compositionally biased region" description="Polar residues" evidence="1">
    <location>
        <begin position="71"/>
        <end position="81"/>
    </location>
</feature>
<feature type="compositionally biased region" description="Basic and acidic residues" evidence="1">
    <location>
        <begin position="55"/>
        <end position="67"/>
    </location>
</feature>
<feature type="compositionally biased region" description="Basic and acidic residues" evidence="1">
    <location>
        <begin position="85"/>
        <end position="97"/>
    </location>
</feature>